<gene>
    <name evidence="8" type="ORF">ACFFUT_04375</name>
</gene>
<feature type="transmembrane region" description="Helical" evidence="6">
    <location>
        <begin position="147"/>
        <end position="167"/>
    </location>
</feature>
<feature type="transmembrane region" description="Helical" evidence="6">
    <location>
        <begin position="93"/>
        <end position="113"/>
    </location>
</feature>
<dbReference type="InterPro" id="IPR037185">
    <property type="entry name" value="EmrE-like"/>
</dbReference>
<dbReference type="RefSeq" id="WP_213890608.1">
    <property type="nucleotide sequence ID" value="NZ_JAGFNU010000012.1"/>
</dbReference>
<keyword evidence="4 6" id="KW-1133">Transmembrane helix</keyword>
<proteinExistence type="inferred from homology"/>
<reference evidence="8 9" key="1">
    <citation type="submission" date="2024-09" db="EMBL/GenBank/DDBJ databases">
        <authorList>
            <person name="Sun Q."/>
            <person name="Mori K."/>
        </authorList>
    </citation>
    <scope>NUCLEOTIDE SEQUENCE [LARGE SCALE GENOMIC DNA]</scope>
    <source>
        <strain evidence="8 9">CECT 8726</strain>
    </source>
</reference>
<dbReference type="PANTHER" id="PTHR22911">
    <property type="entry name" value="ACYL-MALONYL CONDENSING ENZYME-RELATED"/>
    <property type="match status" value="1"/>
</dbReference>
<feature type="transmembrane region" description="Helical" evidence="6">
    <location>
        <begin position="125"/>
        <end position="141"/>
    </location>
</feature>
<evidence type="ECO:0000256" key="1">
    <source>
        <dbReference type="ARBA" id="ARBA00004141"/>
    </source>
</evidence>
<dbReference type="SUPFAM" id="SSF103481">
    <property type="entry name" value="Multidrug resistance efflux transporter EmrE"/>
    <property type="match status" value="2"/>
</dbReference>
<keyword evidence="3 6" id="KW-0812">Transmembrane</keyword>
<accession>A0ABV5JC34</accession>
<evidence type="ECO:0000256" key="6">
    <source>
        <dbReference type="SAM" id="Phobius"/>
    </source>
</evidence>
<feature type="transmembrane region" description="Helical" evidence="6">
    <location>
        <begin position="68"/>
        <end position="87"/>
    </location>
</feature>
<dbReference type="Pfam" id="PF00892">
    <property type="entry name" value="EamA"/>
    <property type="match status" value="2"/>
</dbReference>
<evidence type="ECO:0000313" key="9">
    <source>
        <dbReference type="Proteomes" id="UP001589683"/>
    </source>
</evidence>
<sequence length="302" mass="32571">MTPDRPFLGLLLMIGFCVLAPLGDGMAKMLGDTIPLGQLLIVRFAAQAIILAPIVIATRRHWKMSRRVTTLAFIRSLLHIVGIGAMFTSLRFLPLADAVAIAFVMPFIMLLLGRFVLDEEVGYRRIIACCVGFAGTLLVIQPSFSAVGLPALLPLLVAVVFALFMLVTRQIAKEVDPISLQAVNGIMACVALTPILLFGAANEIAAFGFVWPSTLNWLLLVGIGVLGTSAHLLMTWSLRFAPSATLAPVQYLEIPFATVIGWMFFRDLPNGLAAIGILITVGAGIYILLREQAMARLATETP</sequence>
<feature type="transmembrane region" description="Helical" evidence="6">
    <location>
        <begin position="271"/>
        <end position="289"/>
    </location>
</feature>
<dbReference type="EMBL" id="JBHMEA010000009">
    <property type="protein sequence ID" value="MFB9231022.1"/>
    <property type="molecule type" value="Genomic_DNA"/>
</dbReference>
<comment type="subcellular location">
    <subcellularLocation>
        <location evidence="1">Membrane</location>
        <topology evidence="1">Multi-pass membrane protein</topology>
    </subcellularLocation>
</comment>
<protein>
    <submittedName>
        <fullName evidence="8">DMT family transporter</fullName>
    </submittedName>
</protein>
<feature type="domain" description="EamA" evidence="7">
    <location>
        <begin position="8"/>
        <end position="140"/>
    </location>
</feature>
<comment type="caution">
    <text evidence="8">The sequence shown here is derived from an EMBL/GenBank/DDBJ whole genome shotgun (WGS) entry which is preliminary data.</text>
</comment>
<dbReference type="InterPro" id="IPR000620">
    <property type="entry name" value="EamA_dom"/>
</dbReference>
<evidence type="ECO:0000256" key="2">
    <source>
        <dbReference type="ARBA" id="ARBA00009853"/>
    </source>
</evidence>
<feature type="transmembrane region" description="Helical" evidence="6">
    <location>
        <begin position="188"/>
        <end position="211"/>
    </location>
</feature>
<evidence type="ECO:0000256" key="3">
    <source>
        <dbReference type="ARBA" id="ARBA00022692"/>
    </source>
</evidence>
<organism evidence="8 9">
    <name type="scientific">Pseudohalocynthiibacter aestuariivivens</name>
    <dbReference type="NCBI Taxonomy" id="1591409"/>
    <lineage>
        <taxon>Bacteria</taxon>
        <taxon>Pseudomonadati</taxon>
        <taxon>Pseudomonadota</taxon>
        <taxon>Alphaproteobacteria</taxon>
        <taxon>Rhodobacterales</taxon>
        <taxon>Paracoccaceae</taxon>
        <taxon>Pseudohalocynthiibacter</taxon>
    </lineage>
</organism>
<feature type="transmembrane region" description="Helical" evidence="6">
    <location>
        <begin position="246"/>
        <end position="265"/>
    </location>
</feature>
<feature type="transmembrane region" description="Helical" evidence="6">
    <location>
        <begin position="37"/>
        <end position="56"/>
    </location>
</feature>
<evidence type="ECO:0000259" key="7">
    <source>
        <dbReference type="Pfam" id="PF00892"/>
    </source>
</evidence>
<dbReference type="Proteomes" id="UP001589683">
    <property type="component" value="Unassembled WGS sequence"/>
</dbReference>
<feature type="transmembrane region" description="Helical" evidence="6">
    <location>
        <begin position="217"/>
        <end position="234"/>
    </location>
</feature>
<keyword evidence="9" id="KW-1185">Reference proteome</keyword>
<dbReference type="PANTHER" id="PTHR22911:SF6">
    <property type="entry name" value="SOLUTE CARRIER FAMILY 35 MEMBER G1"/>
    <property type="match status" value="1"/>
</dbReference>
<feature type="domain" description="EamA" evidence="7">
    <location>
        <begin position="151"/>
        <end position="287"/>
    </location>
</feature>
<evidence type="ECO:0000256" key="4">
    <source>
        <dbReference type="ARBA" id="ARBA00022989"/>
    </source>
</evidence>
<keyword evidence="5 6" id="KW-0472">Membrane</keyword>
<evidence type="ECO:0000313" key="8">
    <source>
        <dbReference type="EMBL" id="MFB9231022.1"/>
    </source>
</evidence>
<comment type="similarity">
    <text evidence="2">Belongs to the drug/metabolite transporter (DMT) superfamily. 10 TMS drug/metabolite exporter (DME) (TC 2.A.7.3) family.</text>
</comment>
<evidence type="ECO:0000256" key="5">
    <source>
        <dbReference type="ARBA" id="ARBA00023136"/>
    </source>
</evidence>
<name>A0ABV5JC34_9RHOB</name>